<keyword evidence="1" id="KW-1133">Transmembrane helix</keyword>
<accession>A0A2S8EZQ1</accession>
<dbReference type="OrthoDB" id="269524at2"/>
<comment type="caution">
    <text evidence="2">The sequence shown here is derived from an EMBL/GenBank/DDBJ whole genome shotgun (WGS) entry which is preliminary data.</text>
</comment>
<feature type="transmembrane region" description="Helical" evidence="1">
    <location>
        <begin position="458"/>
        <end position="476"/>
    </location>
</feature>
<keyword evidence="1" id="KW-0472">Membrane</keyword>
<keyword evidence="1" id="KW-0812">Transmembrane</keyword>
<dbReference type="EMBL" id="PUIA01000081">
    <property type="protein sequence ID" value="PQO25400.1"/>
    <property type="molecule type" value="Genomic_DNA"/>
</dbReference>
<organism evidence="2 3">
    <name type="scientific">Blastopirellula marina</name>
    <dbReference type="NCBI Taxonomy" id="124"/>
    <lineage>
        <taxon>Bacteria</taxon>
        <taxon>Pseudomonadati</taxon>
        <taxon>Planctomycetota</taxon>
        <taxon>Planctomycetia</taxon>
        <taxon>Pirellulales</taxon>
        <taxon>Pirellulaceae</taxon>
        <taxon>Blastopirellula</taxon>
    </lineage>
</organism>
<gene>
    <name evidence="2" type="ORF">C5Y96_23965</name>
</gene>
<evidence type="ECO:0000313" key="3">
    <source>
        <dbReference type="Proteomes" id="UP000240009"/>
    </source>
</evidence>
<dbReference type="Proteomes" id="UP000240009">
    <property type="component" value="Unassembled WGS sequence"/>
</dbReference>
<dbReference type="RefSeq" id="WP_105358733.1">
    <property type="nucleotide sequence ID" value="NZ_PUIA01000081.1"/>
</dbReference>
<sequence length="764" mass="85738">MPVHSSTACFFRRIFLAAMLLLACCGPLRSVYAENGGLFQLPIAPDKPVSGLYLELDTRWIDGSGYRPVRVTIATANGLPAPADRRLEVTLQPQYYNFNNRNPFPAVTREVQLSQGKTAETHTLLVPQQFLWNSIEITTREDGRRLKELSSESMSVVTTFVNGYYTEAYPATIVFHRNAPERDKRAGWILDQANRRDAGEEVDEIPDFRIFFNEQTLPTNQQLRSQLSDSPYQAVSALTFLTRTDLLPLSEIPASWQALTSADLIVLEKEDLETVSRNFPERFDVLRQWLLAGGNLLVWNAGRNGPDAIDQLLRSSSDETSPAWKQVSSDAVDTRDLGILEKLRGQTNRFVVANGGSYVPLAVRQGKLVETDDRVNGKATSAGTPLKMASRNEGFGKIVLVEKSPFPGTVGSWERIFATFHGDRLAWFQRHGMSRLRENLGFWEFLIPGVGVAPVTTFELLITLFVILIGPVNYFVLRSIGRLNFLIVTVPLGALMVTAVLMTYAMLSDGLSTKSRIRTVTLLDQETGRGASWSRQAYYAGLASSSGLNYPVDAAVYEYEQYPLTEHTGQKRMTWSDDQVLQGGYFRSRVTQQFLAIRPFQTPHRLAVSTQDGKLSVKNELGTKVSHLILLDEQGVQQFAKDIPAEAEKPLLMATSDDLSEFRRLINQCTLSLPEGFERRAYARNSSYRANYYVQSSNMPEIYQMDPSFNQALIEREIQNQMAHTFHAMGPRSYIAIVEHFPESPLGMNIRAGEKSIELVIGSW</sequence>
<protein>
    <submittedName>
        <fullName evidence="2">Uncharacterized protein</fullName>
    </submittedName>
</protein>
<evidence type="ECO:0000256" key="1">
    <source>
        <dbReference type="SAM" id="Phobius"/>
    </source>
</evidence>
<feature type="transmembrane region" description="Helical" evidence="1">
    <location>
        <begin position="483"/>
        <end position="507"/>
    </location>
</feature>
<dbReference type="AlphaFoldDB" id="A0A2S8EZQ1"/>
<name>A0A2S8EZQ1_9BACT</name>
<reference evidence="2 3" key="1">
    <citation type="submission" date="2018-02" db="EMBL/GenBank/DDBJ databases">
        <title>Comparative genomes isolates from brazilian mangrove.</title>
        <authorList>
            <person name="Araujo J.E."/>
            <person name="Taketani R.G."/>
            <person name="Silva M.C.P."/>
            <person name="Loureco M.V."/>
            <person name="Andreote F.D."/>
        </authorList>
    </citation>
    <scope>NUCLEOTIDE SEQUENCE [LARGE SCALE GENOMIC DNA]</scope>
    <source>
        <strain evidence="2 3">HEX-2 MGV</strain>
    </source>
</reference>
<proteinExistence type="predicted"/>
<evidence type="ECO:0000313" key="2">
    <source>
        <dbReference type="EMBL" id="PQO25400.1"/>
    </source>
</evidence>